<evidence type="ECO:0000313" key="1">
    <source>
        <dbReference type="EMBL" id="KAI7944091.1"/>
    </source>
</evidence>
<comment type="caution">
    <text evidence="1">The sequence shown here is derived from an EMBL/GenBank/DDBJ whole genome shotgun (WGS) entry which is preliminary data.</text>
</comment>
<dbReference type="EMBL" id="CM045875">
    <property type="protein sequence ID" value="KAI7944091.1"/>
    <property type="molecule type" value="Genomic_DNA"/>
</dbReference>
<organism evidence="1 2">
    <name type="scientific">Puccinia striiformis f. sp. tritici</name>
    <dbReference type="NCBI Taxonomy" id="168172"/>
    <lineage>
        <taxon>Eukaryota</taxon>
        <taxon>Fungi</taxon>
        <taxon>Dikarya</taxon>
        <taxon>Basidiomycota</taxon>
        <taxon>Pucciniomycotina</taxon>
        <taxon>Pucciniomycetes</taxon>
        <taxon>Pucciniales</taxon>
        <taxon>Pucciniaceae</taxon>
        <taxon>Puccinia</taxon>
    </lineage>
</organism>
<keyword evidence="2" id="KW-1185">Reference proteome</keyword>
<proteinExistence type="predicted"/>
<protein>
    <submittedName>
        <fullName evidence="1">Uncharacterized protein</fullName>
    </submittedName>
</protein>
<dbReference type="Proteomes" id="UP001060170">
    <property type="component" value="Chromosome 11"/>
</dbReference>
<sequence>MHVDGGEARPLSDRYLSDHVLPSRAPEIRDSQPLRRIQTGLGLVGSIEGTQGRPTGEKELHFLREQLTAYIDAIRPKNAKSKLFQKRIDPNDPMERTSDLLRYAEQLQVIHKSIPTSPKDRLLFKWTDNPVMFDGRGPHSPPVPTREIILKKSKTMNTRVERIMELISSKIPSFEGIDSRTRVVKADPPQEVSEVPKSSSRSPLAERIAPIPLTPGTLSGDPLNIIMSMAAQERLRSLHGLLDNIMPLEKARKRTGPRDEYYASLLLQLFVFRTVQFMYEHELISSDHLKSFFAMKDTISLATINVHKSYKASRLPLFRYSELSLLDFCNLNGFADFVDEAIQMIKPEDNLEKFKRVILLLASCDP</sequence>
<evidence type="ECO:0000313" key="2">
    <source>
        <dbReference type="Proteomes" id="UP001060170"/>
    </source>
</evidence>
<reference evidence="1 2" key="3">
    <citation type="journal article" date="2022" name="Microbiol. Spectr.">
        <title>Folding features and dynamics of 3D genome architecture in plant fungal pathogens.</title>
        <authorList>
            <person name="Xia C."/>
        </authorList>
    </citation>
    <scope>NUCLEOTIDE SEQUENCE [LARGE SCALE GENOMIC DNA]</scope>
    <source>
        <strain evidence="1 2">93-210</strain>
    </source>
</reference>
<name>A0ACC0E413_9BASI</name>
<gene>
    <name evidence="1" type="ORF">MJO28_011619</name>
</gene>
<reference evidence="2" key="1">
    <citation type="journal article" date="2018" name="BMC Genomics">
        <title>Genomic insights into host adaptation between the wheat stripe rust pathogen (Puccinia striiformis f. sp. tritici) and the barley stripe rust pathogen (Puccinia striiformis f. sp. hordei).</title>
        <authorList>
            <person name="Xia C."/>
            <person name="Wang M."/>
            <person name="Yin C."/>
            <person name="Cornejo O.E."/>
            <person name="Hulbert S.H."/>
            <person name="Chen X."/>
        </authorList>
    </citation>
    <scope>NUCLEOTIDE SEQUENCE [LARGE SCALE GENOMIC DNA]</scope>
    <source>
        <strain evidence="2">93-210</strain>
    </source>
</reference>
<reference evidence="2" key="2">
    <citation type="journal article" date="2018" name="Mol. Plant Microbe Interact.">
        <title>Genome sequence resources for the wheat stripe rust pathogen (Puccinia striiformis f. sp. tritici) and the barley stripe rust pathogen (Puccinia striiformis f. sp. hordei).</title>
        <authorList>
            <person name="Xia C."/>
            <person name="Wang M."/>
            <person name="Yin C."/>
            <person name="Cornejo O.E."/>
            <person name="Hulbert S.H."/>
            <person name="Chen X."/>
        </authorList>
    </citation>
    <scope>NUCLEOTIDE SEQUENCE [LARGE SCALE GENOMIC DNA]</scope>
    <source>
        <strain evidence="2">93-210</strain>
    </source>
</reference>
<accession>A0ACC0E413</accession>